<evidence type="ECO:0000313" key="1">
    <source>
        <dbReference type="EMBL" id="GFT69014.1"/>
    </source>
</evidence>
<organism evidence="1 2">
    <name type="scientific">Nephila pilipes</name>
    <name type="common">Giant wood spider</name>
    <name type="synonym">Nephila maculata</name>
    <dbReference type="NCBI Taxonomy" id="299642"/>
    <lineage>
        <taxon>Eukaryota</taxon>
        <taxon>Metazoa</taxon>
        <taxon>Ecdysozoa</taxon>
        <taxon>Arthropoda</taxon>
        <taxon>Chelicerata</taxon>
        <taxon>Arachnida</taxon>
        <taxon>Araneae</taxon>
        <taxon>Araneomorphae</taxon>
        <taxon>Entelegynae</taxon>
        <taxon>Araneoidea</taxon>
        <taxon>Nephilidae</taxon>
        <taxon>Nephila</taxon>
    </lineage>
</organism>
<protein>
    <submittedName>
        <fullName evidence="1">Uncharacterized protein</fullName>
    </submittedName>
</protein>
<accession>A0A8X6PG42</accession>
<sequence>MITSAPHSPLHCLTLRSETTSRYLWPVTDPLFQTHKSNFAVEDIFPLAHTHRPTPNLELLRAAQSKTFYRTRAIFKIECSGCIKPSPSRDVLESKPLSFLERFRSGAGPSTLPRHLLSLLAHVSGACRLSLPTASGSVESLCSESLSSTSP</sequence>
<dbReference type="EMBL" id="BMAW01116069">
    <property type="protein sequence ID" value="GFT69014.1"/>
    <property type="molecule type" value="Genomic_DNA"/>
</dbReference>
<reference evidence="1" key="1">
    <citation type="submission" date="2020-08" db="EMBL/GenBank/DDBJ databases">
        <title>Multicomponent nature underlies the extraordinary mechanical properties of spider dragline silk.</title>
        <authorList>
            <person name="Kono N."/>
            <person name="Nakamura H."/>
            <person name="Mori M."/>
            <person name="Yoshida Y."/>
            <person name="Ohtoshi R."/>
            <person name="Malay A.D."/>
            <person name="Moran D.A.P."/>
            <person name="Tomita M."/>
            <person name="Numata K."/>
            <person name="Arakawa K."/>
        </authorList>
    </citation>
    <scope>NUCLEOTIDE SEQUENCE</scope>
</reference>
<evidence type="ECO:0000313" key="2">
    <source>
        <dbReference type="Proteomes" id="UP000887013"/>
    </source>
</evidence>
<dbReference type="Proteomes" id="UP000887013">
    <property type="component" value="Unassembled WGS sequence"/>
</dbReference>
<dbReference type="AlphaFoldDB" id="A0A8X6PG42"/>
<proteinExistence type="predicted"/>
<comment type="caution">
    <text evidence="1">The sequence shown here is derived from an EMBL/GenBank/DDBJ whole genome shotgun (WGS) entry which is preliminary data.</text>
</comment>
<gene>
    <name evidence="1" type="ORF">NPIL_677861</name>
</gene>
<keyword evidence="2" id="KW-1185">Reference proteome</keyword>
<name>A0A8X6PG42_NEPPI</name>